<sequence length="94" mass="10608">MGKSESKDEVCEGSGICGIEEAFLDLEKNMPSDIARLEVTGAIIYGVQRSIYYYVIGAALLRFMVETLQDFRYAVIFDRSKDNNVDTVKKNMLN</sequence>
<gene>
    <name evidence="1" type="ORF">C5167_009463</name>
</gene>
<keyword evidence="2" id="KW-1185">Reference proteome</keyword>
<organism evidence="1 2">
    <name type="scientific">Papaver somniferum</name>
    <name type="common">Opium poppy</name>
    <dbReference type="NCBI Taxonomy" id="3469"/>
    <lineage>
        <taxon>Eukaryota</taxon>
        <taxon>Viridiplantae</taxon>
        <taxon>Streptophyta</taxon>
        <taxon>Embryophyta</taxon>
        <taxon>Tracheophyta</taxon>
        <taxon>Spermatophyta</taxon>
        <taxon>Magnoliopsida</taxon>
        <taxon>Ranunculales</taxon>
        <taxon>Papaveraceae</taxon>
        <taxon>Papaveroideae</taxon>
        <taxon>Papaver</taxon>
    </lineage>
</organism>
<dbReference type="EMBL" id="CM010720">
    <property type="protein sequence ID" value="RZC65774.1"/>
    <property type="molecule type" value="Genomic_DNA"/>
</dbReference>
<dbReference type="AlphaFoldDB" id="A0A4Y7JXG3"/>
<name>A0A4Y7JXG3_PAPSO</name>
<dbReference type="Proteomes" id="UP000316621">
    <property type="component" value="Chromosome 6"/>
</dbReference>
<protein>
    <submittedName>
        <fullName evidence="1">Uncharacterized protein</fullName>
    </submittedName>
</protein>
<evidence type="ECO:0000313" key="2">
    <source>
        <dbReference type="Proteomes" id="UP000316621"/>
    </source>
</evidence>
<reference evidence="1 2" key="1">
    <citation type="journal article" date="2018" name="Science">
        <title>The opium poppy genome and morphinan production.</title>
        <authorList>
            <person name="Guo L."/>
            <person name="Winzer T."/>
            <person name="Yang X."/>
            <person name="Li Y."/>
            <person name="Ning Z."/>
            <person name="He Z."/>
            <person name="Teodor R."/>
            <person name="Lu Y."/>
            <person name="Bowser T.A."/>
            <person name="Graham I.A."/>
            <person name="Ye K."/>
        </authorList>
    </citation>
    <scope>NUCLEOTIDE SEQUENCE [LARGE SCALE GENOMIC DNA]</scope>
    <source>
        <strain evidence="2">cv. HN1</strain>
        <tissue evidence="1">Leaves</tissue>
    </source>
</reference>
<accession>A0A4Y7JXG3</accession>
<evidence type="ECO:0000313" key="1">
    <source>
        <dbReference type="EMBL" id="RZC65774.1"/>
    </source>
</evidence>
<dbReference type="Gramene" id="RZC65774">
    <property type="protein sequence ID" value="RZC65774"/>
    <property type="gene ID" value="C5167_009463"/>
</dbReference>
<proteinExistence type="predicted"/>